<dbReference type="GO" id="GO:0016491">
    <property type="term" value="F:oxidoreductase activity"/>
    <property type="evidence" value="ECO:0007669"/>
    <property type="project" value="InterPro"/>
</dbReference>
<dbReference type="PANTHER" id="PTHR30543:SF21">
    <property type="entry name" value="NAD(P)H-DEPENDENT FMN REDUCTASE LOT6"/>
    <property type="match status" value="1"/>
</dbReference>
<sequence>MSPARLRLAVVLGSTREGRLCPTIASWFAGQARQVDAFEVDVVDPAGLDVPVALSPQPPVQVRELGKRLEAADAFVIVTPEYNHSFPAPLKSLIDWHYVQWRAKPVGFVSYGGLAGGLRAVEQLRPVFAELHATTIRDTVSFHNAADLFDDAGEPREPAGCTAAAKVMLDQLTWWGDALQQARREHPYRY</sequence>
<dbReference type="GO" id="GO:0010181">
    <property type="term" value="F:FMN binding"/>
    <property type="evidence" value="ECO:0007669"/>
    <property type="project" value="TreeGrafter"/>
</dbReference>
<gene>
    <name evidence="2" type="primary">smcA10</name>
    <name evidence="2" type="ORF">KSSN_24590</name>
</gene>
<reference evidence="2" key="1">
    <citation type="submission" date="2015-10" db="EMBL/GenBank/DDBJ databases">
        <title>New simocyclinones: surprising evolutionary and biosynthetic insights.</title>
        <authorList>
            <person name="Bilyk O."/>
            <person name="Brotz E."/>
            <person name="Tokovenko B."/>
            <person name="Bechtold A."/>
            <person name="Paululat T."/>
            <person name="Luzhetskyy A."/>
        </authorList>
    </citation>
    <scope>NUCLEOTIDE SEQUENCE</scope>
    <source>
        <strain evidence="2">152608</strain>
    </source>
</reference>
<accession>A0A0U3BEE2</accession>
<name>A0A0U3BEE2_9ACTN</name>
<evidence type="ECO:0000313" key="2">
    <source>
        <dbReference type="EMBL" id="ALT05952.1"/>
    </source>
</evidence>
<organism evidence="2">
    <name type="scientific">Kitasatospora sp. 152608</name>
    <dbReference type="NCBI Taxonomy" id="1769566"/>
    <lineage>
        <taxon>Bacteria</taxon>
        <taxon>Bacillati</taxon>
        <taxon>Actinomycetota</taxon>
        <taxon>Actinomycetes</taxon>
        <taxon>Kitasatosporales</taxon>
        <taxon>Streptomycetaceae</taxon>
        <taxon>Kitasatospora</taxon>
    </lineage>
</organism>
<protein>
    <submittedName>
        <fullName evidence="2">NADPH-dependent FMN ketoreductase</fullName>
    </submittedName>
</protein>
<dbReference type="Pfam" id="PF03358">
    <property type="entry name" value="FMN_red"/>
    <property type="match status" value="1"/>
</dbReference>
<feature type="domain" description="NADPH-dependent FMN reductase-like" evidence="1">
    <location>
        <begin position="7"/>
        <end position="146"/>
    </location>
</feature>
<dbReference type="InterPro" id="IPR029039">
    <property type="entry name" value="Flavoprotein-like_sf"/>
</dbReference>
<dbReference type="GO" id="GO:0005829">
    <property type="term" value="C:cytosol"/>
    <property type="evidence" value="ECO:0007669"/>
    <property type="project" value="TreeGrafter"/>
</dbReference>
<dbReference type="EMBL" id="KU127235">
    <property type="protein sequence ID" value="ALT05952.1"/>
    <property type="molecule type" value="Genomic_DNA"/>
</dbReference>
<dbReference type="Gene3D" id="3.40.50.360">
    <property type="match status" value="1"/>
</dbReference>
<dbReference type="AlphaFoldDB" id="A0A0U3BEE2"/>
<dbReference type="InterPro" id="IPR005025">
    <property type="entry name" value="FMN_Rdtase-like_dom"/>
</dbReference>
<dbReference type="PANTHER" id="PTHR30543">
    <property type="entry name" value="CHROMATE REDUCTASE"/>
    <property type="match status" value="1"/>
</dbReference>
<dbReference type="InterPro" id="IPR050712">
    <property type="entry name" value="NAD(P)H-dep_reductase"/>
</dbReference>
<proteinExistence type="predicted"/>
<evidence type="ECO:0000259" key="1">
    <source>
        <dbReference type="Pfam" id="PF03358"/>
    </source>
</evidence>
<dbReference type="SUPFAM" id="SSF52218">
    <property type="entry name" value="Flavoproteins"/>
    <property type="match status" value="1"/>
</dbReference>